<dbReference type="PANTHER" id="PTHR34203">
    <property type="entry name" value="METHYLTRANSFERASE, FKBM FAMILY PROTEIN"/>
    <property type="match status" value="1"/>
</dbReference>
<dbReference type="Proteomes" id="UP001195483">
    <property type="component" value="Unassembled WGS sequence"/>
</dbReference>
<gene>
    <name evidence="2" type="ORF">CHS0354_028519</name>
</gene>
<evidence type="ECO:0000313" key="2">
    <source>
        <dbReference type="EMBL" id="KAK3576469.1"/>
    </source>
</evidence>
<comment type="caution">
    <text evidence="2">The sequence shown here is derived from an EMBL/GenBank/DDBJ whole genome shotgun (WGS) entry which is preliminary data.</text>
</comment>
<dbReference type="InterPro" id="IPR052514">
    <property type="entry name" value="SAM-dependent_MTase"/>
</dbReference>
<dbReference type="InterPro" id="IPR006342">
    <property type="entry name" value="FkbM_mtfrase"/>
</dbReference>
<reference evidence="2" key="1">
    <citation type="journal article" date="2021" name="Genome Biol. Evol.">
        <title>A High-Quality Reference Genome for a Parasitic Bivalve with Doubly Uniparental Inheritance (Bivalvia: Unionida).</title>
        <authorList>
            <person name="Smith C.H."/>
        </authorList>
    </citation>
    <scope>NUCLEOTIDE SEQUENCE</scope>
    <source>
        <strain evidence="2">CHS0354</strain>
    </source>
</reference>
<dbReference type="SUPFAM" id="SSF53335">
    <property type="entry name" value="S-adenosyl-L-methionine-dependent methyltransferases"/>
    <property type="match status" value="1"/>
</dbReference>
<evidence type="ECO:0008006" key="4">
    <source>
        <dbReference type="Google" id="ProtNLM"/>
    </source>
</evidence>
<keyword evidence="1" id="KW-0472">Membrane</keyword>
<proteinExistence type="predicted"/>
<organism evidence="2 3">
    <name type="scientific">Potamilus streckersoni</name>
    <dbReference type="NCBI Taxonomy" id="2493646"/>
    <lineage>
        <taxon>Eukaryota</taxon>
        <taxon>Metazoa</taxon>
        <taxon>Spiralia</taxon>
        <taxon>Lophotrochozoa</taxon>
        <taxon>Mollusca</taxon>
        <taxon>Bivalvia</taxon>
        <taxon>Autobranchia</taxon>
        <taxon>Heteroconchia</taxon>
        <taxon>Palaeoheterodonta</taxon>
        <taxon>Unionida</taxon>
        <taxon>Unionoidea</taxon>
        <taxon>Unionidae</taxon>
        <taxon>Ambleminae</taxon>
        <taxon>Lampsilini</taxon>
        <taxon>Potamilus</taxon>
    </lineage>
</organism>
<sequence>METNGGEDVLPEELASVYLQENTTKMTTHFKQLLKLCRRFRKLKAVVTSVLLGMAILIFYFIRVKPDPATNNIILVQQSHSKLQTTSKTFLEIYKGLIASTESPYVPDSIHKTSSDMSHTIIEDNSNSELRLRNFTAFNLTHNGDMKHIYTISKQYPFREVRDFQCIPTSTIPSFVICVYSIQEDVYISGSLRQSGTWDLDQTRLVQGALNRFPDAMFVDVGANIGYFSLLARAMGRAVIAIEPTYANFLRLQEGVVRNKFSDNILLLKYAISDERTTVIMGKDDHNQGGIAVAKEIRGFTNNSLSVEAITLNDLARIILSRRSLSRWT</sequence>
<dbReference type="PANTHER" id="PTHR34203:SF15">
    <property type="entry name" value="SLL1173 PROTEIN"/>
    <property type="match status" value="1"/>
</dbReference>
<evidence type="ECO:0000256" key="1">
    <source>
        <dbReference type="SAM" id="Phobius"/>
    </source>
</evidence>
<name>A0AAE0RN51_9BIVA</name>
<evidence type="ECO:0000313" key="3">
    <source>
        <dbReference type="Proteomes" id="UP001195483"/>
    </source>
</evidence>
<accession>A0AAE0RN51</accession>
<dbReference type="Gene3D" id="3.40.50.150">
    <property type="entry name" value="Vaccinia Virus protein VP39"/>
    <property type="match status" value="1"/>
</dbReference>
<feature type="transmembrane region" description="Helical" evidence="1">
    <location>
        <begin position="43"/>
        <end position="62"/>
    </location>
</feature>
<keyword evidence="1" id="KW-0812">Transmembrane</keyword>
<keyword evidence="3" id="KW-1185">Reference proteome</keyword>
<dbReference type="AlphaFoldDB" id="A0AAE0RN51"/>
<dbReference type="NCBIfam" id="TIGR01444">
    <property type="entry name" value="fkbM_fam"/>
    <property type="match status" value="1"/>
</dbReference>
<protein>
    <recommendedName>
        <fullName evidence="4">Methyltransferase FkbM domain-containing protein</fullName>
    </recommendedName>
</protein>
<dbReference type="InterPro" id="IPR029063">
    <property type="entry name" value="SAM-dependent_MTases_sf"/>
</dbReference>
<dbReference type="EMBL" id="JAEAOA010001706">
    <property type="protein sequence ID" value="KAK3576469.1"/>
    <property type="molecule type" value="Genomic_DNA"/>
</dbReference>
<reference evidence="2" key="3">
    <citation type="submission" date="2023-05" db="EMBL/GenBank/DDBJ databases">
        <authorList>
            <person name="Smith C.H."/>
        </authorList>
    </citation>
    <scope>NUCLEOTIDE SEQUENCE</scope>
    <source>
        <strain evidence="2">CHS0354</strain>
        <tissue evidence="2">Mantle</tissue>
    </source>
</reference>
<keyword evidence="1" id="KW-1133">Transmembrane helix</keyword>
<reference evidence="2" key="2">
    <citation type="journal article" date="2021" name="Genome Biol. Evol.">
        <title>Developing a high-quality reference genome for a parasitic bivalve with doubly uniparental inheritance (Bivalvia: Unionida).</title>
        <authorList>
            <person name="Smith C.H."/>
        </authorList>
    </citation>
    <scope>NUCLEOTIDE SEQUENCE</scope>
    <source>
        <strain evidence="2">CHS0354</strain>
        <tissue evidence="2">Mantle</tissue>
    </source>
</reference>